<dbReference type="AlphaFoldDB" id="A0A5N5WK10"/>
<dbReference type="OrthoDB" id="2441380at2759"/>
<proteinExistence type="predicted"/>
<dbReference type="Gene3D" id="2.30.60.10">
    <property type="entry name" value="Cyanovirin-N"/>
    <property type="match status" value="1"/>
</dbReference>
<evidence type="ECO:0000313" key="2">
    <source>
        <dbReference type="EMBL" id="KAB8067432.1"/>
    </source>
</evidence>
<dbReference type="SMART" id="SM01111">
    <property type="entry name" value="CVNH"/>
    <property type="match status" value="1"/>
</dbReference>
<keyword evidence="3" id="KW-1185">Reference proteome</keyword>
<dbReference type="EMBL" id="ML732489">
    <property type="protein sequence ID" value="KAB8067432.1"/>
    <property type="molecule type" value="Genomic_DNA"/>
</dbReference>
<name>A0A5N5WK10_9EURO</name>
<dbReference type="SUPFAM" id="SSF51322">
    <property type="entry name" value="Cyanovirin-N"/>
    <property type="match status" value="1"/>
</dbReference>
<dbReference type="Pfam" id="PF08881">
    <property type="entry name" value="CVNH"/>
    <property type="match status" value="1"/>
</dbReference>
<dbReference type="PANTHER" id="PTHR42076">
    <property type="entry name" value="CYANOVIRIN-N HOMOLOG"/>
    <property type="match status" value="1"/>
</dbReference>
<gene>
    <name evidence="2" type="ORF">BDV29DRAFT_186183</name>
</gene>
<reference evidence="2 3" key="1">
    <citation type="submission" date="2019-04" db="EMBL/GenBank/DDBJ databases">
        <title>Friends and foes A comparative genomics study of 23 Aspergillus species from section Flavi.</title>
        <authorList>
            <consortium name="DOE Joint Genome Institute"/>
            <person name="Kjaerbolling I."/>
            <person name="Vesth T."/>
            <person name="Frisvad J.C."/>
            <person name="Nybo J.L."/>
            <person name="Theobald S."/>
            <person name="Kildgaard S."/>
            <person name="Isbrandt T."/>
            <person name="Kuo A."/>
            <person name="Sato A."/>
            <person name="Lyhne E.K."/>
            <person name="Kogle M.E."/>
            <person name="Wiebenga A."/>
            <person name="Kun R.S."/>
            <person name="Lubbers R.J."/>
            <person name="Makela M.R."/>
            <person name="Barry K."/>
            <person name="Chovatia M."/>
            <person name="Clum A."/>
            <person name="Daum C."/>
            <person name="Haridas S."/>
            <person name="He G."/>
            <person name="LaButti K."/>
            <person name="Lipzen A."/>
            <person name="Mondo S."/>
            <person name="Riley R."/>
            <person name="Salamov A."/>
            <person name="Simmons B.A."/>
            <person name="Magnuson J.K."/>
            <person name="Henrissat B."/>
            <person name="Mortensen U.H."/>
            <person name="Larsen T.O."/>
            <person name="Devries R.P."/>
            <person name="Grigoriev I.V."/>
            <person name="Machida M."/>
            <person name="Baker S.E."/>
            <person name="Andersen M.R."/>
        </authorList>
    </citation>
    <scope>NUCLEOTIDE SEQUENCE [LARGE SCALE GENOMIC DNA]</scope>
    <source>
        <strain evidence="2 3">CBS 151.66</strain>
    </source>
</reference>
<feature type="domain" description="Cyanovirin-N" evidence="1">
    <location>
        <begin position="11"/>
        <end position="109"/>
    </location>
</feature>
<dbReference type="PANTHER" id="PTHR42076:SF1">
    <property type="entry name" value="CYANOVIRIN-N DOMAIN-CONTAINING PROTEIN"/>
    <property type="match status" value="1"/>
</dbReference>
<dbReference type="InterPro" id="IPR011058">
    <property type="entry name" value="Cyanovirin-N"/>
</dbReference>
<evidence type="ECO:0000313" key="3">
    <source>
        <dbReference type="Proteomes" id="UP000326565"/>
    </source>
</evidence>
<organism evidence="2 3">
    <name type="scientific">Aspergillus leporis</name>
    <dbReference type="NCBI Taxonomy" id="41062"/>
    <lineage>
        <taxon>Eukaryota</taxon>
        <taxon>Fungi</taxon>
        <taxon>Dikarya</taxon>
        <taxon>Ascomycota</taxon>
        <taxon>Pezizomycotina</taxon>
        <taxon>Eurotiomycetes</taxon>
        <taxon>Eurotiomycetidae</taxon>
        <taxon>Eurotiales</taxon>
        <taxon>Aspergillaceae</taxon>
        <taxon>Aspergillus</taxon>
        <taxon>Aspergillus subgen. Circumdati</taxon>
    </lineage>
</organism>
<protein>
    <submittedName>
        <fullName evidence="2">Cyanovirin-N</fullName>
    </submittedName>
</protein>
<evidence type="ECO:0000259" key="1">
    <source>
        <dbReference type="SMART" id="SM01111"/>
    </source>
</evidence>
<dbReference type="InterPro" id="IPR036673">
    <property type="entry name" value="Cyanovirin-N_sf"/>
</dbReference>
<sequence>MDATRNLHIETSSCGRDTYLVGECSTNGCDWCQSRIRLDDCLGDFGGRFQWGGHDFTEDAKNIHFNPEEGGSRVPVLRADLRDSVGRYLPNKDVNLAERINNVNGRLEFH</sequence>
<accession>A0A5N5WK10</accession>
<dbReference type="Proteomes" id="UP000326565">
    <property type="component" value="Unassembled WGS sequence"/>
</dbReference>